<dbReference type="Gene3D" id="1.25.40.590">
    <property type="entry name" value="Type IV / VI secretion system, DotU"/>
    <property type="match status" value="1"/>
</dbReference>
<gene>
    <name evidence="4" type="ORF">GGQ83_000317</name>
</gene>
<organism evidence="4 5">
    <name type="scientific">Roseococcus suduntuyensis</name>
    <dbReference type="NCBI Taxonomy" id="455361"/>
    <lineage>
        <taxon>Bacteria</taxon>
        <taxon>Pseudomonadati</taxon>
        <taxon>Pseudomonadota</taxon>
        <taxon>Alphaproteobacteria</taxon>
        <taxon>Acetobacterales</taxon>
        <taxon>Roseomonadaceae</taxon>
        <taxon>Roseococcus</taxon>
    </lineage>
</organism>
<dbReference type="NCBIfam" id="TIGR03349">
    <property type="entry name" value="IV_VI_DotU"/>
    <property type="match status" value="1"/>
</dbReference>
<dbReference type="InterPro" id="IPR017733">
    <property type="entry name" value="OmpA-like_dom_proteobacteria"/>
</dbReference>
<feature type="region of interest" description="Disordered" evidence="2">
    <location>
        <begin position="1"/>
        <end position="45"/>
    </location>
</feature>
<name>A0A840A6M9_9PROT</name>
<evidence type="ECO:0000256" key="1">
    <source>
        <dbReference type="PROSITE-ProRule" id="PRU00473"/>
    </source>
</evidence>
<keyword evidence="5" id="KW-1185">Reference proteome</keyword>
<dbReference type="AlphaFoldDB" id="A0A840A6M9"/>
<dbReference type="CDD" id="cd07185">
    <property type="entry name" value="OmpA_C-like"/>
    <property type="match status" value="1"/>
</dbReference>
<feature type="compositionally biased region" description="Pro residues" evidence="2">
    <location>
        <begin position="24"/>
        <end position="36"/>
    </location>
</feature>
<protein>
    <submittedName>
        <fullName evidence="4">Type VI secretion system protein ImpK</fullName>
    </submittedName>
</protein>
<dbReference type="Gene3D" id="3.30.1330.60">
    <property type="entry name" value="OmpA-like domain"/>
    <property type="match status" value="1"/>
</dbReference>
<dbReference type="NCBIfam" id="TIGR03350">
    <property type="entry name" value="type_VI_ompA"/>
    <property type="match status" value="1"/>
</dbReference>
<dbReference type="RefSeq" id="WP_184381845.1">
    <property type="nucleotide sequence ID" value="NZ_JACIDJ010000001.1"/>
</dbReference>
<accession>A0A840A6M9</accession>
<reference evidence="4 5" key="1">
    <citation type="submission" date="2020-08" db="EMBL/GenBank/DDBJ databases">
        <title>Genomic Encyclopedia of Type Strains, Phase IV (KMG-IV): sequencing the most valuable type-strain genomes for metagenomic binning, comparative biology and taxonomic classification.</title>
        <authorList>
            <person name="Goeker M."/>
        </authorList>
    </citation>
    <scope>NUCLEOTIDE SEQUENCE [LARGE SCALE GENOMIC DNA]</scope>
    <source>
        <strain evidence="4 5">DSM 19979</strain>
    </source>
</reference>
<dbReference type="PANTHER" id="PTHR38033:SF1">
    <property type="entry name" value="DOTU FAMILY TYPE IV_VI SECRETION SYSTEM PROTEIN"/>
    <property type="match status" value="1"/>
</dbReference>
<dbReference type="Pfam" id="PF00691">
    <property type="entry name" value="OmpA"/>
    <property type="match status" value="1"/>
</dbReference>
<dbReference type="EMBL" id="JACIDJ010000001">
    <property type="protein sequence ID" value="MBB3896891.1"/>
    <property type="molecule type" value="Genomic_DNA"/>
</dbReference>
<dbReference type="PROSITE" id="PS51123">
    <property type="entry name" value="OMPA_2"/>
    <property type="match status" value="1"/>
</dbReference>
<feature type="region of interest" description="Disordered" evidence="2">
    <location>
        <begin position="285"/>
        <end position="311"/>
    </location>
</feature>
<dbReference type="GO" id="GO:0016020">
    <property type="term" value="C:membrane"/>
    <property type="evidence" value="ECO:0007669"/>
    <property type="project" value="UniProtKB-UniRule"/>
</dbReference>
<dbReference type="Pfam" id="PF09850">
    <property type="entry name" value="DotU"/>
    <property type="match status" value="1"/>
</dbReference>
<sequence>MSDNPFGEPDDADRTVIRGTGGAAPPPRAATPPPMPTGAAPRAQPLAGEAEALPRVGPGPLAAAASPLLEILARVANAGLAGAPNPEELRERALRAFRQFEADAKATGASAEEIRAAHYVLCAALDDVVLATPWGAQSAWSVKSMVSSFHQETRSGERVFDVLTAMMKDPGRFKGTLELTYLALSLGLQGKYRLMPRGAAELDRVREGLYQLLVQIRGEWERELSPRWRGVDAPHRGPSRSVPAWVAGTFALAALGGGWWWLGGGLGAAADGLYARMAALPPGAPPSIDRTAPPVPPAPPPPPPPTAAPRPDVVPVLRRFLAPEIAERLVTVEADAQRVMVRLRNTGMFPSASASVEPRYQDILRRIGEALREEPGQVLVLGHSDNVPIRTVRFPNNQALSEARARDAMRLLVAANGDASRFAAEGRAEAEPLAPNTTAEGREQNRRVEVVLQREAR</sequence>
<evidence type="ECO:0000313" key="4">
    <source>
        <dbReference type="EMBL" id="MBB3896891.1"/>
    </source>
</evidence>
<dbReference type="PANTHER" id="PTHR38033">
    <property type="entry name" value="MEMBRANE PROTEIN-RELATED"/>
    <property type="match status" value="1"/>
</dbReference>
<dbReference type="InterPro" id="IPR017732">
    <property type="entry name" value="T4/T6SS_DotU"/>
</dbReference>
<keyword evidence="1" id="KW-0472">Membrane</keyword>
<feature type="region of interest" description="Disordered" evidence="2">
    <location>
        <begin position="425"/>
        <end position="446"/>
    </location>
</feature>
<dbReference type="NCBIfam" id="NF038228">
    <property type="entry name" value="IcmH_DotU_IVB"/>
    <property type="match status" value="1"/>
</dbReference>
<comment type="caution">
    <text evidence="4">The sequence shown here is derived from an EMBL/GenBank/DDBJ whole genome shotgun (WGS) entry which is preliminary data.</text>
</comment>
<evidence type="ECO:0000256" key="2">
    <source>
        <dbReference type="SAM" id="MobiDB-lite"/>
    </source>
</evidence>
<dbReference type="Proteomes" id="UP000553193">
    <property type="component" value="Unassembled WGS sequence"/>
</dbReference>
<proteinExistence type="predicted"/>
<evidence type="ECO:0000313" key="5">
    <source>
        <dbReference type="Proteomes" id="UP000553193"/>
    </source>
</evidence>
<dbReference type="SUPFAM" id="SSF103088">
    <property type="entry name" value="OmpA-like"/>
    <property type="match status" value="1"/>
</dbReference>
<dbReference type="InterPro" id="IPR036737">
    <property type="entry name" value="OmpA-like_sf"/>
</dbReference>
<dbReference type="InterPro" id="IPR038522">
    <property type="entry name" value="T4/T6SS_DotU_sf"/>
</dbReference>
<feature type="domain" description="OmpA-like" evidence="3">
    <location>
        <begin position="336"/>
        <end position="456"/>
    </location>
</feature>
<evidence type="ECO:0000259" key="3">
    <source>
        <dbReference type="PROSITE" id="PS51123"/>
    </source>
</evidence>
<feature type="compositionally biased region" description="Pro residues" evidence="2">
    <location>
        <begin position="293"/>
        <end position="308"/>
    </location>
</feature>
<dbReference type="InterPro" id="IPR006665">
    <property type="entry name" value="OmpA-like"/>
</dbReference>